<evidence type="ECO:0000313" key="6">
    <source>
        <dbReference type="Proteomes" id="UP000664698"/>
    </source>
</evidence>
<dbReference type="Proteomes" id="UP000664698">
    <property type="component" value="Unassembled WGS sequence"/>
</dbReference>
<dbReference type="GO" id="GO:0005524">
    <property type="term" value="F:ATP binding"/>
    <property type="evidence" value="ECO:0007669"/>
    <property type="project" value="UniProtKB-KW"/>
</dbReference>
<dbReference type="InterPro" id="IPR051782">
    <property type="entry name" value="ABC_Transporter_VariousFunc"/>
</dbReference>
<comment type="caution">
    <text evidence="5">The sequence shown here is derived from an EMBL/GenBank/DDBJ whole genome shotgun (WGS) entry which is preliminary data.</text>
</comment>
<dbReference type="EMBL" id="JAFKCW010000002">
    <property type="protein sequence ID" value="MBN7801520.1"/>
    <property type="molecule type" value="Genomic_DNA"/>
</dbReference>
<accession>A0ABS3BQF5</accession>
<sequence length="233" mass="25096">MHSKTINLPYLSLSPKITATTFTGMDLLLSLTAFSKEYPSGFKLSIEGLKLKPGIHLIGGENGSGKSTFLKAIAGIHDSKGEIELTGISLRKTPLSYRMKIGYAEAEPVFPEFLSADNLISVVASAKQAGSPQINLLKTTLGIVSFSSHPVGTYSSGMLKKTALVLAFMGDPSLIILDEPFTTIDRKSQETLTDLIIEKAKSGVSFLLTTHQSQPLDHLPIDTKLLFENGCLL</sequence>
<evidence type="ECO:0000259" key="4">
    <source>
        <dbReference type="SMART" id="SM00382"/>
    </source>
</evidence>
<evidence type="ECO:0000313" key="5">
    <source>
        <dbReference type="EMBL" id="MBN7801520.1"/>
    </source>
</evidence>
<evidence type="ECO:0000256" key="3">
    <source>
        <dbReference type="ARBA" id="ARBA00022840"/>
    </source>
</evidence>
<keyword evidence="6" id="KW-1185">Reference proteome</keyword>
<dbReference type="SMART" id="SM00382">
    <property type="entry name" value="AAA"/>
    <property type="match status" value="1"/>
</dbReference>
<organism evidence="5 6">
    <name type="scientific">Algoriphagus aestuariicola</name>
    <dbReference type="NCBI Taxonomy" id="1852016"/>
    <lineage>
        <taxon>Bacteria</taxon>
        <taxon>Pseudomonadati</taxon>
        <taxon>Bacteroidota</taxon>
        <taxon>Cytophagia</taxon>
        <taxon>Cytophagales</taxon>
        <taxon>Cyclobacteriaceae</taxon>
        <taxon>Algoriphagus</taxon>
    </lineage>
</organism>
<dbReference type="SUPFAM" id="SSF52540">
    <property type="entry name" value="P-loop containing nucleoside triphosphate hydrolases"/>
    <property type="match status" value="1"/>
</dbReference>
<keyword evidence="3 5" id="KW-0067">ATP-binding</keyword>
<proteinExistence type="predicted"/>
<gene>
    <name evidence="5" type="ORF">J0A67_11650</name>
</gene>
<dbReference type="PANTHER" id="PTHR42939">
    <property type="entry name" value="ABC TRANSPORTER ATP-BINDING PROTEIN ALBC-RELATED"/>
    <property type="match status" value="1"/>
</dbReference>
<dbReference type="Gene3D" id="3.40.50.300">
    <property type="entry name" value="P-loop containing nucleotide triphosphate hydrolases"/>
    <property type="match status" value="1"/>
</dbReference>
<keyword evidence="2" id="KW-0547">Nucleotide-binding</keyword>
<dbReference type="InterPro" id="IPR003439">
    <property type="entry name" value="ABC_transporter-like_ATP-bd"/>
</dbReference>
<dbReference type="InterPro" id="IPR027417">
    <property type="entry name" value="P-loop_NTPase"/>
</dbReference>
<dbReference type="Pfam" id="PF00005">
    <property type="entry name" value="ABC_tran"/>
    <property type="match status" value="1"/>
</dbReference>
<evidence type="ECO:0000256" key="1">
    <source>
        <dbReference type="ARBA" id="ARBA00022448"/>
    </source>
</evidence>
<reference evidence="5 6" key="1">
    <citation type="submission" date="2021-03" db="EMBL/GenBank/DDBJ databases">
        <title>novel species isolated from a fishpond in China.</title>
        <authorList>
            <person name="Lu H."/>
            <person name="Cai Z."/>
        </authorList>
    </citation>
    <scope>NUCLEOTIDE SEQUENCE [LARGE SCALE GENOMIC DNA]</scope>
    <source>
        <strain evidence="5 6">JCM 31546</strain>
    </source>
</reference>
<keyword evidence="1" id="KW-0813">Transport</keyword>
<name>A0ABS3BQF5_9BACT</name>
<dbReference type="InterPro" id="IPR003593">
    <property type="entry name" value="AAA+_ATPase"/>
</dbReference>
<protein>
    <submittedName>
        <fullName evidence="5">ATP-binding cassette domain-containing protein</fullName>
    </submittedName>
</protein>
<evidence type="ECO:0000256" key="2">
    <source>
        <dbReference type="ARBA" id="ARBA00022741"/>
    </source>
</evidence>
<dbReference type="PANTHER" id="PTHR42939:SF1">
    <property type="entry name" value="ABC TRANSPORTER ATP-BINDING PROTEIN ALBC-RELATED"/>
    <property type="match status" value="1"/>
</dbReference>
<feature type="domain" description="AAA+ ATPase" evidence="4">
    <location>
        <begin position="52"/>
        <end position="231"/>
    </location>
</feature>
<dbReference type="RefSeq" id="WP_206569502.1">
    <property type="nucleotide sequence ID" value="NZ_JAFKCW010000002.1"/>
</dbReference>